<name>A0A915NF39_MELJA</name>
<accession>A0A915NF39</accession>
<evidence type="ECO:0000313" key="3">
    <source>
        <dbReference type="WBParaSite" id="scaffold9693_cov165.g14174"/>
    </source>
</evidence>
<evidence type="ECO:0000256" key="1">
    <source>
        <dbReference type="SAM" id="MobiDB-lite"/>
    </source>
</evidence>
<feature type="region of interest" description="Disordered" evidence="1">
    <location>
        <begin position="1"/>
        <end position="42"/>
    </location>
</feature>
<reference evidence="3" key="1">
    <citation type="submission" date="2022-11" db="UniProtKB">
        <authorList>
            <consortium name="WormBaseParasite"/>
        </authorList>
    </citation>
    <scope>IDENTIFICATION</scope>
</reference>
<proteinExistence type="predicted"/>
<feature type="compositionally biased region" description="Basic and acidic residues" evidence="1">
    <location>
        <begin position="1"/>
        <end position="10"/>
    </location>
</feature>
<sequence>MFQKKEKNVDNSELNSSVGENETIGSEINDEDEFGTPKGSTESLKSVHTAAILDPSVCYLISDDKKLKGKLAIKELVKLIVPEFECNEIPLIASPVASTSKSSPFGMEIVCRKEISSGNTTCSSEDRFSIEFSEYISLTESIDIESTNVLKFWMANENVY</sequence>
<dbReference type="AlphaFoldDB" id="A0A915NF39"/>
<feature type="compositionally biased region" description="Polar residues" evidence="1">
    <location>
        <begin position="11"/>
        <end position="26"/>
    </location>
</feature>
<dbReference type="Proteomes" id="UP000887561">
    <property type="component" value="Unplaced"/>
</dbReference>
<organism evidence="2 3">
    <name type="scientific">Meloidogyne javanica</name>
    <name type="common">Root-knot nematode worm</name>
    <dbReference type="NCBI Taxonomy" id="6303"/>
    <lineage>
        <taxon>Eukaryota</taxon>
        <taxon>Metazoa</taxon>
        <taxon>Ecdysozoa</taxon>
        <taxon>Nematoda</taxon>
        <taxon>Chromadorea</taxon>
        <taxon>Rhabditida</taxon>
        <taxon>Tylenchina</taxon>
        <taxon>Tylenchomorpha</taxon>
        <taxon>Tylenchoidea</taxon>
        <taxon>Meloidogynidae</taxon>
        <taxon>Meloidogyninae</taxon>
        <taxon>Meloidogyne</taxon>
        <taxon>Meloidogyne incognita group</taxon>
    </lineage>
</organism>
<dbReference type="WBParaSite" id="scaffold9693_cov165.g14174">
    <property type="protein sequence ID" value="scaffold9693_cov165.g14174"/>
    <property type="gene ID" value="scaffold9693_cov165.g14174"/>
</dbReference>
<protein>
    <submittedName>
        <fullName evidence="3">Uncharacterized protein</fullName>
    </submittedName>
</protein>
<keyword evidence="2" id="KW-1185">Reference proteome</keyword>
<evidence type="ECO:0000313" key="2">
    <source>
        <dbReference type="Proteomes" id="UP000887561"/>
    </source>
</evidence>